<evidence type="ECO:0000256" key="1">
    <source>
        <dbReference type="SAM" id="MobiDB-lite"/>
    </source>
</evidence>
<feature type="region of interest" description="Disordered" evidence="1">
    <location>
        <begin position="45"/>
        <end position="133"/>
    </location>
</feature>
<gene>
    <name evidence="2" type="ORF">B0H16DRAFT_1725843</name>
</gene>
<accession>A0AAD7N5S1</accession>
<keyword evidence="3" id="KW-1185">Reference proteome</keyword>
<evidence type="ECO:0000313" key="3">
    <source>
        <dbReference type="Proteomes" id="UP001215598"/>
    </source>
</evidence>
<protein>
    <submittedName>
        <fullName evidence="2">Uncharacterized protein</fullName>
    </submittedName>
</protein>
<dbReference type="Proteomes" id="UP001215598">
    <property type="component" value="Unassembled WGS sequence"/>
</dbReference>
<organism evidence="2 3">
    <name type="scientific">Mycena metata</name>
    <dbReference type="NCBI Taxonomy" id="1033252"/>
    <lineage>
        <taxon>Eukaryota</taxon>
        <taxon>Fungi</taxon>
        <taxon>Dikarya</taxon>
        <taxon>Basidiomycota</taxon>
        <taxon>Agaricomycotina</taxon>
        <taxon>Agaricomycetes</taxon>
        <taxon>Agaricomycetidae</taxon>
        <taxon>Agaricales</taxon>
        <taxon>Marasmiineae</taxon>
        <taxon>Mycenaceae</taxon>
        <taxon>Mycena</taxon>
    </lineage>
</organism>
<comment type="caution">
    <text evidence="2">The sequence shown here is derived from an EMBL/GenBank/DDBJ whole genome shotgun (WGS) entry which is preliminary data.</text>
</comment>
<name>A0AAD7N5S1_9AGAR</name>
<dbReference type="EMBL" id="JARKIB010000075">
    <property type="protein sequence ID" value="KAJ7747811.1"/>
    <property type="molecule type" value="Genomic_DNA"/>
</dbReference>
<reference evidence="2" key="1">
    <citation type="submission" date="2023-03" db="EMBL/GenBank/DDBJ databases">
        <title>Massive genome expansion in bonnet fungi (Mycena s.s.) driven by repeated elements and novel gene families across ecological guilds.</title>
        <authorList>
            <consortium name="Lawrence Berkeley National Laboratory"/>
            <person name="Harder C.B."/>
            <person name="Miyauchi S."/>
            <person name="Viragh M."/>
            <person name="Kuo A."/>
            <person name="Thoen E."/>
            <person name="Andreopoulos B."/>
            <person name="Lu D."/>
            <person name="Skrede I."/>
            <person name="Drula E."/>
            <person name="Henrissat B."/>
            <person name="Morin E."/>
            <person name="Kohler A."/>
            <person name="Barry K."/>
            <person name="LaButti K."/>
            <person name="Morin E."/>
            <person name="Salamov A."/>
            <person name="Lipzen A."/>
            <person name="Mereny Z."/>
            <person name="Hegedus B."/>
            <person name="Baldrian P."/>
            <person name="Stursova M."/>
            <person name="Weitz H."/>
            <person name="Taylor A."/>
            <person name="Grigoriev I.V."/>
            <person name="Nagy L.G."/>
            <person name="Martin F."/>
            <person name="Kauserud H."/>
        </authorList>
    </citation>
    <scope>NUCLEOTIDE SEQUENCE</scope>
    <source>
        <strain evidence="2">CBHHK182m</strain>
    </source>
</reference>
<sequence>MFAGAADVDARGNDLELEGSQLGAVCRQGWRLEAAVFTHQIPIPIPIPPQVQKRTTRFRDDEDDGGAHLPPSLPRGRDADAPVSPVIPTNGAQSPKTLDPRRAEGEECGPRAAATAASTHPAHAGHLDPRPTA</sequence>
<dbReference type="AlphaFoldDB" id="A0AAD7N5S1"/>
<feature type="compositionally biased region" description="Basic and acidic residues" evidence="1">
    <location>
        <begin position="98"/>
        <end position="109"/>
    </location>
</feature>
<proteinExistence type="predicted"/>
<feature type="compositionally biased region" description="Low complexity" evidence="1">
    <location>
        <begin position="112"/>
        <end position="124"/>
    </location>
</feature>
<evidence type="ECO:0000313" key="2">
    <source>
        <dbReference type="EMBL" id="KAJ7747811.1"/>
    </source>
</evidence>